<gene>
    <name evidence="3" type="ORF">ACH50_02670</name>
</gene>
<dbReference type="EMBL" id="LFEJ01000003">
    <property type="protein sequence ID" value="KMV36329.1"/>
    <property type="molecule type" value="Genomic_DNA"/>
</dbReference>
<dbReference type="PATRIC" id="fig|1656095.3.peg.312"/>
<keyword evidence="1" id="KW-0812">Transmembrane</keyword>
<keyword evidence="1" id="KW-0472">Membrane</keyword>
<dbReference type="RefSeq" id="WP_048887272.1">
    <property type="nucleotide sequence ID" value="NZ_LFEJ01000003.1"/>
</dbReference>
<dbReference type="InterPro" id="IPR009683">
    <property type="entry name" value="Extensin-like_C"/>
</dbReference>
<accession>A0A0J8YFP3</accession>
<evidence type="ECO:0000256" key="1">
    <source>
        <dbReference type="SAM" id="Phobius"/>
    </source>
</evidence>
<proteinExistence type="predicted"/>
<organism evidence="3 4">
    <name type="scientific">Franconibacter pulveris</name>
    <dbReference type="NCBI Taxonomy" id="435910"/>
    <lineage>
        <taxon>Bacteria</taxon>
        <taxon>Pseudomonadati</taxon>
        <taxon>Pseudomonadota</taxon>
        <taxon>Gammaproteobacteria</taxon>
        <taxon>Enterobacterales</taxon>
        <taxon>Enterobacteriaceae</taxon>
        <taxon>Franconibacter</taxon>
    </lineage>
</organism>
<comment type="caution">
    <text evidence="3">The sequence shown here is derived from an EMBL/GenBank/DDBJ whole genome shotgun (WGS) entry which is preliminary data.</text>
</comment>
<dbReference type="Pfam" id="PF06904">
    <property type="entry name" value="Extensin-like_C"/>
    <property type="match status" value="1"/>
</dbReference>
<sequence>MAKAGGVVAGVGVAALIAYSLYNWLPAWYNPFAPLSPDDPPTMVTRYKLRQMANEPQACLAILRQASDKGMISFREQNNVAGKCPLDAPVRVTQFGDVRLSSSFLASCPLALSSAMYVQQRAKPVAASIMKSELTRIDHLGSYACRNIYNRPGARLSEHATADALDISGFRFANGQHITVLKGWNEQNARGETLRALFDQSCPFFGNSLGPDYNAAHANHFHLGMRGFGICR</sequence>
<keyword evidence="1" id="KW-1133">Transmembrane helix</keyword>
<evidence type="ECO:0000259" key="2">
    <source>
        <dbReference type="Pfam" id="PF06904"/>
    </source>
</evidence>
<reference evidence="3 4" key="1">
    <citation type="submission" date="2015-06" db="EMBL/GenBank/DDBJ databases">
        <title>Genome sequencing of Cronobacter sp. strain DJ34 isolated from petroleum contaminated sludge of Duliajan Oil Fields, Assam, India.</title>
        <authorList>
            <person name="Pal S."/>
            <person name="Banerjee T.D."/>
            <person name="Roy A."/>
            <person name="Sar P."/>
            <person name="Kazy S.K."/>
        </authorList>
    </citation>
    <scope>NUCLEOTIDE SEQUENCE [LARGE SCALE GENOMIC DNA]</scope>
    <source>
        <strain evidence="3 4">DJ34</strain>
    </source>
</reference>
<feature type="transmembrane region" description="Helical" evidence="1">
    <location>
        <begin position="7"/>
        <end position="25"/>
    </location>
</feature>
<dbReference type="AlphaFoldDB" id="A0A0J8YFP3"/>
<feature type="domain" description="Extensin-like C-terminal" evidence="2">
    <location>
        <begin position="58"/>
        <end position="232"/>
    </location>
</feature>
<keyword evidence="4" id="KW-1185">Reference proteome</keyword>
<dbReference type="STRING" id="1121863.GCA_000621185_00677"/>
<evidence type="ECO:0000313" key="3">
    <source>
        <dbReference type="EMBL" id="KMV36329.1"/>
    </source>
</evidence>
<protein>
    <submittedName>
        <fullName evidence="3">Extensin</fullName>
    </submittedName>
</protein>
<name>A0A0J8YFP3_9ENTR</name>
<dbReference type="Proteomes" id="UP000037315">
    <property type="component" value="Unassembled WGS sequence"/>
</dbReference>
<evidence type="ECO:0000313" key="4">
    <source>
        <dbReference type="Proteomes" id="UP000037315"/>
    </source>
</evidence>
<dbReference type="OrthoDB" id="9809788at2"/>